<reference evidence="2 3" key="1">
    <citation type="submission" date="2013-05" db="EMBL/GenBank/DDBJ databases">
        <title>Drechslerella stenobrocha genome reveals carnivorous origination and mechanical trapping mechanism of predatory fungi.</title>
        <authorList>
            <person name="Liu X."/>
            <person name="Zhang W."/>
            <person name="Liu K."/>
        </authorList>
    </citation>
    <scope>NUCLEOTIDE SEQUENCE [LARGE SCALE GENOMIC DNA]</scope>
    <source>
        <strain evidence="2 3">248</strain>
    </source>
</reference>
<dbReference type="HOGENOM" id="CLU_1061847_0_0_1"/>
<dbReference type="EMBL" id="KI966434">
    <property type="protein sequence ID" value="EWC44816.1"/>
    <property type="molecule type" value="Genomic_DNA"/>
</dbReference>
<evidence type="ECO:0000313" key="2">
    <source>
        <dbReference type="EMBL" id="EWC44816.1"/>
    </source>
</evidence>
<name>W7HLD2_9PEZI</name>
<feature type="compositionally biased region" description="Low complexity" evidence="1">
    <location>
        <begin position="253"/>
        <end position="262"/>
    </location>
</feature>
<sequence>MSGTSTIELQKLVQLQQCFVAANIDPVYDQAKIICNNVIENHEMLRAITRDLHDAITGKPIRSGVTVQQLVQVAGPTIKCFGASIAEYAELWKICMSKYRSLLSGVENFSEWVLGGEPKAKLLLLLHNRRPLYETIDRIRHMNMSMHALGGDISKLLVVGTILLKDLKQKLLRGTCPRLAVGPPPTHPKPRNLTDKKVTNIVTTTLDPGEPTRNPAISNGKKPANSAKGTAKKKDAVSSPRNRGDFQQERLHNALPNALPPL</sequence>
<proteinExistence type="predicted"/>
<organism evidence="2 3">
    <name type="scientific">Drechslerella stenobrocha 248</name>
    <dbReference type="NCBI Taxonomy" id="1043628"/>
    <lineage>
        <taxon>Eukaryota</taxon>
        <taxon>Fungi</taxon>
        <taxon>Dikarya</taxon>
        <taxon>Ascomycota</taxon>
        <taxon>Pezizomycotina</taxon>
        <taxon>Orbiliomycetes</taxon>
        <taxon>Orbiliales</taxon>
        <taxon>Orbiliaceae</taxon>
        <taxon>Drechslerella</taxon>
    </lineage>
</organism>
<keyword evidence="3" id="KW-1185">Reference proteome</keyword>
<evidence type="ECO:0000256" key="1">
    <source>
        <dbReference type="SAM" id="MobiDB-lite"/>
    </source>
</evidence>
<feature type="compositionally biased region" description="Basic and acidic residues" evidence="1">
    <location>
        <begin position="232"/>
        <end position="252"/>
    </location>
</feature>
<accession>W7HLD2</accession>
<evidence type="ECO:0000313" key="3">
    <source>
        <dbReference type="Proteomes" id="UP000024837"/>
    </source>
</evidence>
<dbReference type="AlphaFoldDB" id="W7HLD2"/>
<feature type="region of interest" description="Disordered" evidence="1">
    <location>
        <begin position="203"/>
        <end position="262"/>
    </location>
</feature>
<gene>
    <name evidence="2" type="ORF">DRE_06454</name>
</gene>
<protein>
    <submittedName>
        <fullName evidence="2">Uncharacterized protein</fullName>
    </submittedName>
</protein>
<dbReference type="OrthoDB" id="10634796at2759"/>
<dbReference type="Proteomes" id="UP000024837">
    <property type="component" value="Unassembled WGS sequence"/>
</dbReference>